<keyword evidence="4" id="KW-0808">Transferase</keyword>
<feature type="transmembrane region" description="Helical" evidence="9">
    <location>
        <begin position="48"/>
        <end position="71"/>
    </location>
</feature>
<dbReference type="SUPFAM" id="SSF55874">
    <property type="entry name" value="ATPase domain of HSP90 chaperone/DNA topoisomerase II/histidine kinase"/>
    <property type="match status" value="1"/>
</dbReference>
<evidence type="ECO:0000256" key="7">
    <source>
        <dbReference type="ARBA" id="ARBA00022840"/>
    </source>
</evidence>
<dbReference type="Pfam" id="PF07730">
    <property type="entry name" value="HisKA_3"/>
    <property type="match status" value="1"/>
</dbReference>
<evidence type="ECO:0000256" key="3">
    <source>
        <dbReference type="ARBA" id="ARBA00022553"/>
    </source>
</evidence>
<evidence type="ECO:0000259" key="10">
    <source>
        <dbReference type="Pfam" id="PF02518"/>
    </source>
</evidence>
<keyword evidence="9" id="KW-0812">Transmembrane</keyword>
<keyword evidence="7" id="KW-0067">ATP-binding</keyword>
<evidence type="ECO:0000313" key="13">
    <source>
        <dbReference type="Proteomes" id="UP000063699"/>
    </source>
</evidence>
<keyword evidence="6 12" id="KW-0418">Kinase</keyword>
<organism evidence="12 13">
    <name type="scientific">Kibdelosporangium phytohabitans</name>
    <dbReference type="NCBI Taxonomy" id="860235"/>
    <lineage>
        <taxon>Bacteria</taxon>
        <taxon>Bacillati</taxon>
        <taxon>Actinomycetota</taxon>
        <taxon>Actinomycetes</taxon>
        <taxon>Pseudonocardiales</taxon>
        <taxon>Pseudonocardiaceae</taxon>
        <taxon>Kibdelosporangium</taxon>
    </lineage>
</organism>
<dbReference type="EC" id="2.7.13.3" evidence="2"/>
<gene>
    <name evidence="12" type="ORF">AOZ06_45535</name>
</gene>
<dbReference type="STRING" id="860235.AOZ06_45535"/>
<keyword evidence="3" id="KW-0597">Phosphoprotein</keyword>
<reference evidence="12 13" key="1">
    <citation type="submission" date="2015-07" db="EMBL/GenBank/DDBJ databases">
        <title>Genome sequencing of Kibdelosporangium phytohabitans.</title>
        <authorList>
            <person name="Qin S."/>
            <person name="Xing K."/>
        </authorList>
    </citation>
    <scope>NUCLEOTIDE SEQUENCE [LARGE SCALE GENOMIC DNA]</scope>
    <source>
        <strain evidence="12 13">KLBMP1111</strain>
    </source>
</reference>
<accession>A0A0N7F5Y9</accession>
<dbReference type="EMBL" id="CP012752">
    <property type="protein sequence ID" value="ALG15559.1"/>
    <property type="molecule type" value="Genomic_DNA"/>
</dbReference>
<proteinExistence type="predicted"/>
<keyword evidence="5" id="KW-0547">Nucleotide-binding</keyword>
<feature type="domain" description="Histidine kinase/HSP90-like ATPase" evidence="10">
    <location>
        <begin position="270"/>
        <end position="359"/>
    </location>
</feature>
<protein>
    <recommendedName>
        <fullName evidence="2">histidine kinase</fullName>
        <ecNumber evidence="2">2.7.13.3</ecNumber>
    </recommendedName>
</protein>
<keyword evidence="8" id="KW-0902">Two-component regulatory system</keyword>
<dbReference type="InterPro" id="IPR011712">
    <property type="entry name" value="Sig_transdc_His_kin_sub3_dim/P"/>
</dbReference>
<dbReference type="GO" id="GO:0000155">
    <property type="term" value="F:phosphorelay sensor kinase activity"/>
    <property type="evidence" value="ECO:0007669"/>
    <property type="project" value="InterPro"/>
</dbReference>
<dbReference type="GO" id="GO:0046983">
    <property type="term" value="F:protein dimerization activity"/>
    <property type="evidence" value="ECO:0007669"/>
    <property type="project" value="InterPro"/>
</dbReference>
<dbReference type="InterPro" id="IPR036890">
    <property type="entry name" value="HATPase_C_sf"/>
</dbReference>
<dbReference type="PANTHER" id="PTHR24421:SF10">
    <property type="entry name" value="NITRATE_NITRITE SENSOR PROTEIN NARQ"/>
    <property type="match status" value="1"/>
</dbReference>
<dbReference type="CDD" id="cd16917">
    <property type="entry name" value="HATPase_UhpB-NarQ-NarX-like"/>
    <property type="match status" value="1"/>
</dbReference>
<name>A0A0N7F5Y9_9PSEU</name>
<evidence type="ECO:0000259" key="11">
    <source>
        <dbReference type="Pfam" id="PF07730"/>
    </source>
</evidence>
<dbReference type="Gene3D" id="1.20.5.1930">
    <property type="match status" value="1"/>
</dbReference>
<dbReference type="InterPro" id="IPR050482">
    <property type="entry name" value="Sensor_HK_TwoCompSys"/>
</dbReference>
<feature type="transmembrane region" description="Helical" evidence="9">
    <location>
        <begin position="83"/>
        <end position="100"/>
    </location>
</feature>
<dbReference type="OrthoDB" id="227596at2"/>
<dbReference type="KEGG" id="kphy:AOZ06_45535"/>
<evidence type="ECO:0000313" key="12">
    <source>
        <dbReference type="EMBL" id="ALG15559.1"/>
    </source>
</evidence>
<evidence type="ECO:0000256" key="2">
    <source>
        <dbReference type="ARBA" id="ARBA00012438"/>
    </source>
</evidence>
<evidence type="ECO:0000256" key="5">
    <source>
        <dbReference type="ARBA" id="ARBA00022741"/>
    </source>
</evidence>
<dbReference type="GO" id="GO:0016020">
    <property type="term" value="C:membrane"/>
    <property type="evidence" value="ECO:0007669"/>
    <property type="project" value="InterPro"/>
</dbReference>
<comment type="catalytic activity">
    <reaction evidence="1">
        <text>ATP + protein L-histidine = ADP + protein N-phospho-L-histidine.</text>
        <dbReference type="EC" id="2.7.13.3"/>
    </reaction>
</comment>
<dbReference type="InterPro" id="IPR003594">
    <property type="entry name" value="HATPase_dom"/>
</dbReference>
<keyword evidence="13" id="KW-1185">Reference proteome</keyword>
<evidence type="ECO:0000256" key="9">
    <source>
        <dbReference type="SAM" id="Phobius"/>
    </source>
</evidence>
<evidence type="ECO:0000256" key="8">
    <source>
        <dbReference type="ARBA" id="ARBA00023012"/>
    </source>
</evidence>
<sequence>MFVGVALADVWLSTGISGIPVDHDIDYVSITAALIAAFALVGRRRWPYLSFAVTVPAMFISEAAVATLIGLYTVARFKDNRRALVVCALVVAVGYASPWPPFDFADIPGKAFLLNAVYATMTAAAPAFLGELVRTRQVLSLRLKEIDQAREHERELIEQTVLAKERAQLAREMHDVVSHQVSLIAVRAGALQVSTPDPGTKDAAQTIRKLSIDTLDELRHMVNLLRASGSLETELTPQPTLADLARLIAGSGIDARLEGSVPSGIGAHSQRTIYRTVQEALTNVRKHAPGATAVVRIEHVGADLIVTIANTRPTRPAVPLPSARHGLMGLRERAELLGGVVETGPTDDGGFRVRLSLSATEE</sequence>
<feature type="transmembrane region" description="Helical" evidence="9">
    <location>
        <begin position="112"/>
        <end position="133"/>
    </location>
</feature>
<keyword evidence="9" id="KW-1133">Transmembrane helix</keyword>
<feature type="domain" description="Signal transduction histidine kinase subgroup 3 dimerisation and phosphoacceptor" evidence="11">
    <location>
        <begin position="165"/>
        <end position="228"/>
    </location>
</feature>
<evidence type="ECO:0000256" key="4">
    <source>
        <dbReference type="ARBA" id="ARBA00022679"/>
    </source>
</evidence>
<dbReference type="Gene3D" id="3.30.565.10">
    <property type="entry name" value="Histidine kinase-like ATPase, C-terminal domain"/>
    <property type="match status" value="1"/>
</dbReference>
<evidence type="ECO:0000256" key="6">
    <source>
        <dbReference type="ARBA" id="ARBA00022777"/>
    </source>
</evidence>
<evidence type="ECO:0000256" key="1">
    <source>
        <dbReference type="ARBA" id="ARBA00000085"/>
    </source>
</evidence>
<keyword evidence="9" id="KW-0472">Membrane</keyword>
<dbReference type="Pfam" id="PF02518">
    <property type="entry name" value="HATPase_c"/>
    <property type="match status" value="1"/>
</dbReference>
<dbReference type="AlphaFoldDB" id="A0A0N7F5Y9"/>
<dbReference type="PANTHER" id="PTHR24421">
    <property type="entry name" value="NITRATE/NITRITE SENSOR PROTEIN NARX-RELATED"/>
    <property type="match status" value="1"/>
</dbReference>
<dbReference type="Proteomes" id="UP000063699">
    <property type="component" value="Chromosome"/>
</dbReference>
<dbReference type="GO" id="GO:0005524">
    <property type="term" value="F:ATP binding"/>
    <property type="evidence" value="ECO:0007669"/>
    <property type="project" value="UniProtKB-KW"/>
</dbReference>